<evidence type="ECO:0000313" key="2">
    <source>
        <dbReference type="Proteomes" id="UP000566071"/>
    </source>
</evidence>
<keyword evidence="2" id="KW-1185">Reference proteome</keyword>
<dbReference type="RefSeq" id="WP_175269168.1">
    <property type="nucleotide sequence ID" value="NZ_JABFCR010000011.1"/>
</dbReference>
<evidence type="ECO:0008006" key="3">
    <source>
        <dbReference type="Google" id="ProtNLM"/>
    </source>
</evidence>
<dbReference type="Proteomes" id="UP000566071">
    <property type="component" value="Unassembled WGS sequence"/>
</dbReference>
<accession>A0ABX1W1D1</accession>
<evidence type="ECO:0000313" key="1">
    <source>
        <dbReference type="EMBL" id="NNU33471.1"/>
    </source>
</evidence>
<proteinExistence type="predicted"/>
<name>A0ABX1W1D1_9SPHI</name>
<gene>
    <name evidence="1" type="ORF">HK413_03605</name>
</gene>
<dbReference type="EMBL" id="JABFCR010000011">
    <property type="protein sequence ID" value="NNU33471.1"/>
    <property type="molecule type" value="Genomic_DNA"/>
</dbReference>
<reference evidence="1 2" key="1">
    <citation type="submission" date="2020-05" db="EMBL/GenBank/DDBJ databases">
        <authorList>
            <person name="Khan S.A."/>
            <person name="Jeon C.O."/>
            <person name="Chun B.H."/>
        </authorList>
    </citation>
    <scope>NUCLEOTIDE SEQUENCE [LARGE SCALE GENOMIC DNA]</scope>
    <source>
        <strain evidence="1 2">S1162</strain>
    </source>
</reference>
<organism evidence="1 2">
    <name type="scientific">Mucilaginibacter humi</name>
    <dbReference type="NCBI Taxonomy" id="2732510"/>
    <lineage>
        <taxon>Bacteria</taxon>
        <taxon>Pseudomonadati</taxon>
        <taxon>Bacteroidota</taxon>
        <taxon>Sphingobacteriia</taxon>
        <taxon>Sphingobacteriales</taxon>
        <taxon>Sphingobacteriaceae</taxon>
        <taxon>Mucilaginibacter</taxon>
    </lineage>
</organism>
<protein>
    <recommendedName>
        <fullName evidence="3">Glycosyltransferase subfamily 4-like N-terminal domain-containing protein</fullName>
    </recommendedName>
</protein>
<dbReference type="Gene3D" id="3.40.50.2000">
    <property type="entry name" value="Glycogen Phosphorylase B"/>
    <property type="match status" value="1"/>
</dbReference>
<sequence length="136" mass="15718">MKKLLLSVFACDPSKGSEDGNGWNWALGLAGKGYEVHCLTRSVNQEDIELHARPDNVTFYYITMPLGTERLFHAPGPGIYMYYMLWQWLAYKKAAGLHKQFKFDPAHHATWEAYKWARFYISWIFPLYLAPPVAGK</sequence>
<comment type="caution">
    <text evidence="1">The sequence shown here is derived from an EMBL/GenBank/DDBJ whole genome shotgun (WGS) entry which is preliminary data.</text>
</comment>